<dbReference type="STRING" id="314265.R2601_23880"/>
<protein>
    <submittedName>
        <fullName evidence="1">Uncharacterized protein</fullName>
    </submittedName>
</protein>
<dbReference type="AlphaFoldDB" id="Q0FIA3"/>
<sequence length="305" mass="33920">MSEQAFTLYFDIKKDHSPTLGAVARAALAIEKMAGETLYLSEPGVSFEVLFDRSAPGSLRIISTLKGAVTKERLKQLAFMLATLITTNTITYFQTRGLDHLTEAISAEDESLTPEEAAHIAEQVAPLVERSLANRNVVDARRDLFSAANADPAVDGVGMRADDRDHKPAQIVPRSDFADYLEDISEVLEEPGEAKRERTVREEVVLDRPILSGSHRKWGFFGSTGKFSAYMEDAKFLEDLTSGKIDLNLSGGIILDVTRSIKEEKEGSIWDIKKDAITEVHSWRRDMTQADFILSHKSDDNDDDQ</sequence>
<accession>Q0FIA3</accession>
<proteinExistence type="predicted"/>
<dbReference type="RefSeq" id="WP_007800142.1">
    <property type="nucleotide sequence ID" value="NZ_DS022276.1"/>
</dbReference>
<name>Q0FIA3_SALBH</name>
<dbReference type="OrthoDB" id="7596063at2"/>
<comment type="caution">
    <text evidence="1">The sequence shown here is derived from an EMBL/GenBank/DDBJ whole genome shotgun (WGS) entry which is preliminary data.</text>
</comment>
<dbReference type="EMBL" id="AATQ01000061">
    <property type="protein sequence ID" value="EAU43913.1"/>
    <property type="molecule type" value="Genomic_DNA"/>
</dbReference>
<keyword evidence="2" id="KW-1185">Reference proteome</keyword>
<reference evidence="1 2" key="1">
    <citation type="journal article" date="2010" name="J. Bacteriol.">
        <title>Genome sequences of Pelagibaca bermudensis HTCC2601T and Maritimibacter alkaliphilus HTCC2654T, the type strains of two marine Roseobacter genera.</title>
        <authorList>
            <person name="Thrash J.C."/>
            <person name="Cho J.C."/>
            <person name="Ferriera S."/>
            <person name="Johnson J."/>
            <person name="Vergin K.L."/>
            <person name="Giovannoni S.J."/>
        </authorList>
    </citation>
    <scope>NUCLEOTIDE SEQUENCE [LARGE SCALE GENOMIC DNA]</scope>
    <source>
        <strain evidence="2">DSM 26914 / JCM 13377 / KCTC 12554 / HTCC2601</strain>
    </source>
</reference>
<gene>
    <name evidence="1" type="ORF">R2601_23880</name>
</gene>
<evidence type="ECO:0000313" key="1">
    <source>
        <dbReference type="EMBL" id="EAU43913.1"/>
    </source>
</evidence>
<organism evidence="1 2">
    <name type="scientific">Salipiger bermudensis (strain DSM 26914 / JCM 13377 / KCTC 12554 / HTCC2601)</name>
    <name type="common">Pelagibaca bermudensis</name>
    <dbReference type="NCBI Taxonomy" id="314265"/>
    <lineage>
        <taxon>Bacteria</taxon>
        <taxon>Pseudomonadati</taxon>
        <taxon>Pseudomonadota</taxon>
        <taxon>Alphaproteobacteria</taxon>
        <taxon>Rhodobacterales</taxon>
        <taxon>Roseobacteraceae</taxon>
        <taxon>Salipiger</taxon>
    </lineage>
</organism>
<dbReference type="eggNOG" id="ENOG5033KP7">
    <property type="taxonomic scope" value="Bacteria"/>
</dbReference>
<dbReference type="HOGENOM" id="CLU_911686_0_0_5"/>
<evidence type="ECO:0000313" key="2">
    <source>
        <dbReference type="Proteomes" id="UP000006230"/>
    </source>
</evidence>
<dbReference type="Proteomes" id="UP000006230">
    <property type="component" value="Unassembled WGS sequence"/>
</dbReference>